<dbReference type="InterPro" id="IPR024519">
    <property type="entry name" value="IAT_beta"/>
</dbReference>
<organism evidence="3 4">
    <name type="scientific">Legionella jamestowniensis</name>
    <dbReference type="NCBI Taxonomy" id="455"/>
    <lineage>
        <taxon>Bacteria</taxon>
        <taxon>Pseudomonadati</taxon>
        <taxon>Pseudomonadota</taxon>
        <taxon>Gammaproteobacteria</taxon>
        <taxon>Legionellales</taxon>
        <taxon>Legionellaceae</taxon>
        <taxon>Legionella</taxon>
    </lineage>
</organism>
<dbReference type="Gene3D" id="2.40.160.160">
    <property type="entry name" value="Inverse autotransporter, beta-domain"/>
    <property type="match status" value="1"/>
</dbReference>
<name>A0ABX2XU57_9GAMM</name>
<reference evidence="3 4" key="1">
    <citation type="submission" date="2016-05" db="EMBL/GenBank/DDBJ databases">
        <authorList>
            <person name="Prochazka B."/>
            <person name="Indra A."/>
            <person name="Hasenberger P."/>
            <person name="Blaschitz M."/>
            <person name="Wagner L."/>
            <person name="Wewalka G."/>
            <person name="Sorschag S."/>
            <person name="Schmid D."/>
            <person name="Ruppitsch W."/>
        </authorList>
    </citation>
    <scope>NUCLEOTIDE SEQUENCE [LARGE SCALE GENOMIC DNA]</scope>
    <source>
        <strain evidence="3 4">974010_12</strain>
    </source>
</reference>
<keyword evidence="4" id="KW-1185">Reference proteome</keyword>
<feature type="domain" description="Inverse autotransporter beta-domain" evidence="2">
    <location>
        <begin position="46"/>
        <end position="151"/>
    </location>
</feature>
<feature type="signal peptide" evidence="1">
    <location>
        <begin position="1"/>
        <end position="23"/>
    </location>
</feature>
<proteinExistence type="predicted"/>
<dbReference type="Pfam" id="PF11924">
    <property type="entry name" value="IAT_beta"/>
    <property type="match status" value="1"/>
</dbReference>
<gene>
    <name evidence="3" type="ORF">A8135_11440</name>
</gene>
<dbReference type="RefSeq" id="WP_065620643.1">
    <property type="nucleotide sequence ID" value="NZ_LYOZ01000016.1"/>
</dbReference>
<comment type="caution">
    <text evidence="3">The sequence shown here is derived from an EMBL/GenBank/DDBJ whole genome shotgun (WGS) entry which is preliminary data.</text>
</comment>
<dbReference type="Proteomes" id="UP000093336">
    <property type="component" value="Unassembled WGS sequence"/>
</dbReference>
<sequence length="752" mass="81066">MRYFTPPLSFLSLSILLANTAVHADFSPRPFPFIPRALGEVYFGDRTLGEADAMLPFYGNQDGIFYVDGLGKIGSDDGSLESIGAGYRGIHNNTFLWGVYAFGDFNRVDRGARFSVVNPGLEFMTNLWDVHVNGYFPTSKQKIQGTFLGQQIGTTQYVSFSGHREFDNLINLVEETGNGVDGVIGLTPPETSYLRLFAGGYHFSFKQAQDINGVIGGVEMPLNQYFTVSVRDSYDRVQKNTALLTLRLTLGGIAKSEQPNIHERLLDPIPRHLGAWDTGAGIPSQQAYVNTGVQALTRDNIWFFSSSGVPFVAANGLSNCTFENKCNSTSFNQLTLDAIDSFSPNANLYLGPATYSTLNSVSSISPHTNALLSTLSLNEGQSIYGRNDDYKARQNEPIIGALILSGNDTIDSITLINDNGENPAGLVISGSNIRITNSKIGQYSNLTGYRSAVVIEGANNVTIANSDLIAFLENGEPFFDTATGITVDSSTNVHLLNNNILVETTQNVPNHSLATGIVLFQSTGVEIQNRRLDVKAYNSSGENNIQATASGIHMVESEATILKSLLSPERLPEEILRHPKIDPIVPAAFNVEAHNIDGDVNIVTAFGVLVDHSTASINYNLNISPSIGEANDKIQITAENIGGNFNTVVASGVIIFEGRASLQGIHLNVDGIDMNGNGFVTASGYEVGPGILGLSPSVNTIRATTVDSTATLDAMGINVHPGGRITLGYDVRQFFIVTENGQRVFPPIRIIS</sequence>
<evidence type="ECO:0000256" key="1">
    <source>
        <dbReference type="SAM" id="SignalP"/>
    </source>
</evidence>
<accession>A0ABX2XU57</accession>
<evidence type="ECO:0000313" key="4">
    <source>
        <dbReference type="Proteomes" id="UP000093336"/>
    </source>
</evidence>
<evidence type="ECO:0000313" key="3">
    <source>
        <dbReference type="EMBL" id="OCH98177.1"/>
    </source>
</evidence>
<keyword evidence="1" id="KW-0732">Signal</keyword>
<dbReference type="InterPro" id="IPR038177">
    <property type="entry name" value="IAT_beta_sf"/>
</dbReference>
<dbReference type="EMBL" id="LYOZ01000016">
    <property type="protein sequence ID" value="OCH98177.1"/>
    <property type="molecule type" value="Genomic_DNA"/>
</dbReference>
<feature type="chain" id="PRO_5046364940" description="Inverse autotransporter beta-domain domain-containing protein" evidence="1">
    <location>
        <begin position="24"/>
        <end position="752"/>
    </location>
</feature>
<protein>
    <recommendedName>
        <fullName evidence="2">Inverse autotransporter beta-domain domain-containing protein</fullName>
    </recommendedName>
</protein>
<evidence type="ECO:0000259" key="2">
    <source>
        <dbReference type="Pfam" id="PF11924"/>
    </source>
</evidence>